<reference evidence="3 4" key="1">
    <citation type="submission" date="2018-04" db="EMBL/GenBank/DDBJ databases">
        <title>Active sludge and wastewater microbial communities from Klosterneuburg, Austria.</title>
        <authorList>
            <person name="Wagner M."/>
        </authorList>
    </citation>
    <scope>NUCLEOTIDE SEQUENCE [LARGE SCALE GENOMIC DNA]</scope>
    <source>
        <strain evidence="3 4">Nl12</strain>
    </source>
</reference>
<feature type="region of interest" description="Disordered" evidence="1">
    <location>
        <begin position="48"/>
        <end position="111"/>
    </location>
</feature>
<evidence type="ECO:0000256" key="2">
    <source>
        <dbReference type="SAM" id="SignalP"/>
    </source>
</evidence>
<keyword evidence="2" id="KW-0732">Signal</keyword>
<dbReference type="Proteomes" id="UP000244152">
    <property type="component" value="Unassembled WGS sequence"/>
</dbReference>
<evidence type="ECO:0000313" key="4">
    <source>
        <dbReference type="Proteomes" id="UP000244152"/>
    </source>
</evidence>
<feature type="compositionally biased region" description="Low complexity" evidence="1">
    <location>
        <begin position="71"/>
        <end position="95"/>
    </location>
</feature>
<evidence type="ECO:0000313" key="3">
    <source>
        <dbReference type="EMBL" id="PTQ78981.1"/>
    </source>
</evidence>
<protein>
    <submittedName>
        <fullName evidence="3">Uncharacterized protein</fullName>
    </submittedName>
</protein>
<comment type="caution">
    <text evidence="3">The sequence shown here is derived from an EMBL/GenBank/DDBJ whole genome shotgun (WGS) entry which is preliminary data.</text>
</comment>
<organism evidence="3 4">
    <name type="scientific">Nitrosospira multiformis</name>
    <dbReference type="NCBI Taxonomy" id="1231"/>
    <lineage>
        <taxon>Bacteria</taxon>
        <taxon>Pseudomonadati</taxon>
        <taxon>Pseudomonadota</taxon>
        <taxon>Betaproteobacteria</taxon>
        <taxon>Nitrosomonadales</taxon>
        <taxon>Nitrosomonadaceae</taxon>
        <taxon>Nitrosospira</taxon>
    </lineage>
</organism>
<evidence type="ECO:0000256" key="1">
    <source>
        <dbReference type="SAM" id="MobiDB-lite"/>
    </source>
</evidence>
<feature type="chain" id="PRO_5015768459" evidence="2">
    <location>
        <begin position="48"/>
        <end position="111"/>
    </location>
</feature>
<name>A0A2T5I578_9PROT</name>
<proteinExistence type="predicted"/>
<sequence length="111" mass="12254">MRFHGSITGTAGKIESTFAATKWVNNLNNRKPLLILALLLLTPPVHAQEAVPSSSIGQNQSMNANADPKAQTHPQLQPQPQPQRQFLTQAQAQPARRQEEPRTLHLPLPRA</sequence>
<dbReference type="AlphaFoldDB" id="A0A2T5I578"/>
<gene>
    <name evidence="3" type="ORF">C8R21_1372</name>
</gene>
<dbReference type="EMBL" id="QAOK01000037">
    <property type="protein sequence ID" value="PTQ78981.1"/>
    <property type="molecule type" value="Genomic_DNA"/>
</dbReference>
<accession>A0A2T5I578</accession>
<feature type="compositionally biased region" description="Polar residues" evidence="1">
    <location>
        <begin position="51"/>
        <end position="64"/>
    </location>
</feature>
<feature type="signal peptide" evidence="2">
    <location>
        <begin position="1"/>
        <end position="47"/>
    </location>
</feature>